<comment type="caution">
    <text evidence="3">The sequence shown here is derived from an EMBL/GenBank/DDBJ whole genome shotgun (WGS) entry which is preliminary data.</text>
</comment>
<name>A0A6N9TD59_9ALTE</name>
<dbReference type="Proteomes" id="UP000471381">
    <property type="component" value="Unassembled WGS sequence"/>
</dbReference>
<dbReference type="Gene3D" id="2.60.40.2130">
    <property type="entry name" value="F-spondin domain"/>
    <property type="match status" value="1"/>
</dbReference>
<sequence>MKQLSKLTTAALLAFTAQHSVAADLTIEIQNLTHGLYFTPIAAVAHSADASLFEVGETASTELQMMAEGGSLQGIATIGDAIGADVIANPAGGLLAPTMTASADITTADSNVVLSVVAMVLPSNDGFIGLDNWHIPTEAGTYTVYLNAYDAGTEANDELRGSGSLGEAGMPVPPPLEDMLGTGGTGVAGADINQTVHIHRGNIGDDSLTEGASDVNNAVHRWLNPVAKVTVTVR</sequence>
<gene>
    <name evidence="3" type="ORF">GTQ48_06030</name>
</gene>
<evidence type="ECO:0000256" key="1">
    <source>
        <dbReference type="SAM" id="SignalP"/>
    </source>
</evidence>
<evidence type="ECO:0000259" key="2">
    <source>
        <dbReference type="Pfam" id="PF06468"/>
    </source>
</evidence>
<dbReference type="InterPro" id="IPR009465">
    <property type="entry name" value="Spondin_N"/>
</dbReference>
<feature type="domain" description="Spondin" evidence="2">
    <location>
        <begin position="37"/>
        <end position="155"/>
    </location>
</feature>
<proteinExistence type="predicted"/>
<organism evidence="3 4">
    <name type="scientific">Alteromonas genovensis</name>
    <dbReference type="NCBI Taxonomy" id="471225"/>
    <lineage>
        <taxon>Bacteria</taxon>
        <taxon>Pseudomonadati</taxon>
        <taxon>Pseudomonadota</taxon>
        <taxon>Gammaproteobacteria</taxon>
        <taxon>Alteromonadales</taxon>
        <taxon>Alteromonadaceae</taxon>
        <taxon>Alteromonas/Salinimonas group</taxon>
        <taxon>Alteromonas</taxon>
    </lineage>
</organism>
<evidence type="ECO:0000313" key="4">
    <source>
        <dbReference type="Proteomes" id="UP000471381"/>
    </source>
</evidence>
<dbReference type="RefSeq" id="WP_163105631.1">
    <property type="nucleotide sequence ID" value="NZ_JAAAWO010000003.1"/>
</dbReference>
<keyword evidence="1" id="KW-0732">Signal</keyword>
<accession>A0A6N9TD59</accession>
<evidence type="ECO:0000313" key="3">
    <source>
        <dbReference type="EMBL" id="NDW15081.1"/>
    </source>
</evidence>
<protein>
    <recommendedName>
        <fullName evidence="2">Spondin domain-containing protein</fullName>
    </recommendedName>
</protein>
<keyword evidence="4" id="KW-1185">Reference proteome</keyword>
<reference evidence="3 4" key="1">
    <citation type="submission" date="2020-01" db="EMBL/GenBank/DDBJ databases">
        <title>Genomes of bacteria type strains.</title>
        <authorList>
            <person name="Chen J."/>
            <person name="Zhu S."/>
            <person name="Yang J."/>
        </authorList>
    </citation>
    <scope>NUCLEOTIDE SEQUENCE [LARGE SCALE GENOMIC DNA]</scope>
    <source>
        <strain evidence="3 4">LMG 24078</strain>
    </source>
</reference>
<dbReference type="EMBL" id="JAAAWO010000003">
    <property type="protein sequence ID" value="NDW15081.1"/>
    <property type="molecule type" value="Genomic_DNA"/>
</dbReference>
<feature type="signal peptide" evidence="1">
    <location>
        <begin position="1"/>
        <end position="22"/>
    </location>
</feature>
<dbReference type="Pfam" id="PF06468">
    <property type="entry name" value="Spond_N"/>
    <property type="match status" value="1"/>
</dbReference>
<dbReference type="AlphaFoldDB" id="A0A6N9TD59"/>
<dbReference type="InterPro" id="IPR038678">
    <property type="entry name" value="Spondin_N_sf"/>
</dbReference>
<feature type="chain" id="PRO_5027074636" description="Spondin domain-containing protein" evidence="1">
    <location>
        <begin position="23"/>
        <end position="234"/>
    </location>
</feature>
<dbReference type="NCBIfam" id="NF038123">
    <property type="entry name" value="NF038123_dom"/>
    <property type="match status" value="1"/>
</dbReference>